<dbReference type="Proteomes" id="UP000824120">
    <property type="component" value="Chromosome 4"/>
</dbReference>
<organism evidence="2 3">
    <name type="scientific">Solanum commersonii</name>
    <name type="common">Commerson's wild potato</name>
    <name type="synonym">Commerson's nightshade</name>
    <dbReference type="NCBI Taxonomy" id="4109"/>
    <lineage>
        <taxon>Eukaryota</taxon>
        <taxon>Viridiplantae</taxon>
        <taxon>Streptophyta</taxon>
        <taxon>Embryophyta</taxon>
        <taxon>Tracheophyta</taxon>
        <taxon>Spermatophyta</taxon>
        <taxon>Magnoliopsida</taxon>
        <taxon>eudicotyledons</taxon>
        <taxon>Gunneridae</taxon>
        <taxon>Pentapetalae</taxon>
        <taxon>asterids</taxon>
        <taxon>lamiids</taxon>
        <taxon>Solanales</taxon>
        <taxon>Solanaceae</taxon>
        <taxon>Solanoideae</taxon>
        <taxon>Solaneae</taxon>
        <taxon>Solanum</taxon>
    </lineage>
</organism>
<evidence type="ECO:0000256" key="1">
    <source>
        <dbReference type="SAM" id="MobiDB-lite"/>
    </source>
</evidence>
<feature type="compositionally biased region" description="Basic and acidic residues" evidence="1">
    <location>
        <begin position="106"/>
        <end position="123"/>
    </location>
</feature>
<name>A0A9J5ZAD5_SOLCO</name>
<dbReference type="OrthoDB" id="10424209at2759"/>
<dbReference type="AlphaFoldDB" id="A0A9J5ZAD5"/>
<dbReference type="EMBL" id="JACXVP010000004">
    <property type="protein sequence ID" value="KAG5608444.1"/>
    <property type="molecule type" value="Genomic_DNA"/>
</dbReference>
<comment type="caution">
    <text evidence="2">The sequence shown here is derived from an EMBL/GenBank/DDBJ whole genome shotgun (WGS) entry which is preliminary data.</text>
</comment>
<proteinExistence type="predicted"/>
<feature type="region of interest" description="Disordered" evidence="1">
    <location>
        <begin position="1"/>
        <end position="23"/>
    </location>
</feature>
<reference evidence="2 3" key="1">
    <citation type="submission" date="2020-09" db="EMBL/GenBank/DDBJ databases">
        <title>De no assembly of potato wild relative species, Solanum commersonii.</title>
        <authorList>
            <person name="Cho K."/>
        </authorList>
    </citation>
    <scope>NUCLEOTIDE SEQUENCE [LARGE SCALE GENOMIC DNA]</scope>
    <source>
        <strain evidence="2">LZ3.2</strain>
        <tissue evidence="2">Leaf</tissue>
    </source>
</reference>
<gene>
    <name evidence="2" type="ORF">H5410_019725</name>
</gene>
<evidence type="ECO:0000313" key="3">
    <source>
        <dbReference type="Proteomes" id="UP000824120"/>
    </source>
</evidence>
<keyword evidence="3" id="KW-1185">Reference proteome</keyword>
<protein>
    <submittedName>
        <fullName evidence="2">Uncharacterized protein</fullName>
    </submittedName>
</protein>
<accession>A0A9J5ZAD5</accession>
<evidence type="ECO:0000313" key="2">
    <source>
        <dbReference type="EMBL" id="KAG5608444.1"/>
    </source>
</evidence>
<feature type="region of interest" description="Disordered" evidence="1">
    <location>
        <begin position="96"/>
        <end position="123"/>
    </location>
</feature>
<sequence>MSLSIDPTTKDHQSQSNLHNSLLPFEEERRRINNHIDDFLNGLNKIKNEEEESIASKLDDIEKLRMELRFLRTFVLFGNSSLDDYEYKKINPSEIQHGRSRPAAAGRDEKLFEFGDNNRGENV</sequence>